<dbReference type="GO" id="GO:0005829">
    <property type="term" value="C:cytosol"/>
    <property type="evidence" value="ECO:0007669"/>
    <property type="project" value="TreeGrafter"/>
</dbReference>
<gene>
    <name evidence="1" type="ORF">UFOPK1493_02898</name>
</gene>
<proteinExistence type="predicted"/>
<dbReference type="PROSITE" id="PS51273">
    <property type="entry name" value="GATASE_TYPE_1"/>
    <property type="match status" value="1"/>
</dbReference>
<dbReference type="InterPro" id="IPR011697">
    <property type="entry name" value="Peptidase_C26"/>
</dbReference>
<dbReference type="InterPro" id="IPR044668">
    <property type="entry name" value="PuuD-like"/>
</dbReference>
<name>A0A6J6EQA9_9ZZZZ</name>
<sequence length="228" mass="24575">MLIVGRLSPESKGVRGESFAAGRTYFHAVERAGGVPMMLPPMPALIDRLPDLVGRMDALVLHGGGDVDPRRYGQEPSADELYGIVPEHDEVELEVVRTALAADLPMLAICRGMQIVNVALGGDLVQHIGSEDHWFQHHPVTVDADSHVARATRTERPAACHSVHHQAIGRLGDGLRLVGTSDDGMPEAMEVEGASWAVAVQWHPEDTAAIDPQQQALFDSLVRAAVAR</sequence>
<reference evidence="1" key="1">
    <citation type="submission" date="2020-05" db="EMBL/GenBank/DDBJ databases">
        <authorList>
            <person name="Chiriac C."/>
            <person name="Salcher M."/>
            <person name="Ghai R."/>
            <person name="Kavagutti S V."/>
        </authorList>
    </citation>
    <scope>NUCLEOTIDE SEQUENCE</scope>
</reference>
<dbReference type="AlphaFoldDB" id="A0A6J6EQA9"/>
<dbReference type="Pfam" id="PF07722">
    <property type="entry name" value="Peptidase_C26"/>
    <property type="match status" value="1"/>
</dbReference>
<accession>A0A6J6EQA9</accession>
<evidence type="ECO:0000313" key="1">
    <source>
        <dbReference type="EMBL" id="CAB4578662.1"/>
    </source>
</evidence>
<protein>
    <submittedName>
        <fullName evidence="1">Unannotated protein</fullName>
    </submittedName>
</protein>
<dbReference type="SUPFAM" id="SSF52317">
    <property type="entry name" value="Class I glutamine amidotransferase-like"/>
    <property type="match status" value="1"/>
</dbReference>
<dbReference type="Gene3D" id="3.40.50.880">
    <property type="match status" value="1"/>
</dbReference>
<organism evidence="1">
    <name type="scientific">freshwater metagenome</name>
    <dbReference type="NCBI Taxonomy" id="449393"/>
    <lineage>
        <taxon>unclassified sequences</taxon>
        <taxon>metagenomes</taxon>
        <taxon>ecological metagenomes</taxon>
    </lineage>
</organism>
<dbReference type="GO" id="GO:0033969">
    <property type="term" value="F:gamma-glutamyl-gamma-aminobutyrate hydrolase activity"/>
    <property type="evidence" value="ECO:0007669"/>
    <property type="project" value="TreeGrafter"/>
</dbReference>
<dbReference type="InterPro" id="IPR029062">
    <property type="entry name" value="Class_I_gatase-like"/>
</dbReference>
<dbReference type="PANTHER" id="PTHR43235">
    <property type="entry name" value="GLUTAMINE AMIDOTRANSFERASE PB2B2.05-RELATED"/>
    <property type="match status" value="1"/>
</dbReference>
<dbReference type="EMBL" id="CAEZSR010000137">
    <property type="protein sequence ID" value="CAB4578662.1"/>
    <property type="molecule type" value="Genomic_DNA"/>
</dbReference>
<dbReference type="PANTHER" id="PTHR43235:SF1">
    <property type="entry name" value="GLUTAMINE AMIDOTRANSFERASE PB2B2.05-RELATED"/>
    <property type="match status" value="1"/>
</dbReference>
<dbReference type="CDD" id="cd01745">
    <property type="entry name" value="GATase1_2"/>
    <property type="match status" value="1"/>
</dbReference>
<dbReference type="GO" id="GO:0006598">
    <property type="term" value="P:polyamine catabolic process"/>
    <property type="evidence" value="ECO:0007669"/>
    <property type="project" value="TreeGrafter"/>
</dbReference>